<dbReference type="InterPro" id="IPR010572">
    <property type="entry name" value="Tail_dom"/>
</dbReference>
<dbReference type="Pfam" id="PF00149">
    <property type="entry name" value="Metallophos"/>
    <property type="match status" value="1"/>
</dbReference>
<proteinExistence type="predicted"/>
<evidence type="ECO:0000259" key="2">
    <source>
        <dbReference type="Pfam" id="PF06605"/>
    </source>
</evidence>
<dbReference type="Gene3D" id="3.60.21.10">
    <property type="match status" value="1"/>
</dbReference>
<dbReference type="InterPro" id="IPR004843">
    <property type="entry name" value="Calcineurin-like_PHP"/>
</dbReference>
<dbReference type="RefSeq" id="WP_061566329.1">
    <property type="nucleotide sequence ID" value="NZ_LQYG01000024.1"/>
</dbReference>
<dbReference type="Proteomes" id="UP000075288">
    <property type="component" value="Unassembled WGS sequence"/>
</dbReference>
<evidence type="ECO:0000259" key="1">
    <source>
        <dbReference type="Pfam" id="PF00149"/>
    </source>
</evidence>
<gene>
    <name evidence="3" type="ORF">B4098_3374</name>
</gene>
<dbReference type="PANTHER" id="PTHR43143:SF1">
    <property type="entry name" value="SERINE_THREONINE-PROTEIN PHOSPHATASE CPPED1"/>
    <property type="match status" value="1"/>
</dbReference>
<dbReference type="InterPro" id="IPR007119">
    <property type="entry name" value="Phage_tail_spike_N"/>
</dbReference>
<organism evidence="3 4">
    <name type="scientific">Heyndrickxia coagulans</name>
    <name type="common">Weizmannia coagulans</name>
    <dbReference type="NCBI Taxonomy" id="1398"/>
    <lineage>
        <taxon>Bacteria</taxon>
        <taxon>Bacillati</taxon>
        <taxon>Bacillota</taxon>
        <taxon>Bacilli</taxon>
        <taxon>Bacillales</taxon>
        <taxon>Bacillaceae</taxon>
        <taxon>Heyndrickxia</taxon>
    </lineage>
</organism>
<dbReference type="PATRIC" id="fig|1398.26.peg.1804"/>
<sequence>MYLILDPDLNPCGVLDLNGKGCKFYDDLRSTKIADDQGKIWADTLEISVPTGYRETDFITYGYHLLKQGNDGYFYVYRIYNVEDGVIGPVHVKKAQCLNLLAWDLTHKIVPAKTMANVSSQDLFNYVLGGSGWEIGENYFYGGAFSFEFSAGNNAQYWLDQLTNQFSAEIRAYVQVYNGKIIRKVIDFVDELGESKGYRLEYAHNLQGITRTGSDQEMYTKLYVYGGQKQDGTLASIASVNGGREYLIDDDANDRYNNGGPYLEGYVVNDQILNPNGLLHWGKEQLGKYNHPKYNYTVDVAHLGYQPNLGDHFQIVDFEMQPELTISARAIQIDESEANPPNNKITVGEFIEIVAVTPEIVQDLQAKAKAAHDAAEKSKGYKVEYFTPDGTDFADTTSQKRVIVRVYQGKDEVTSTLDQSVFVWQKINPDGNYDQEWADAHKGVGNVISVGIEVAGCTIRCKLDDGNLPTIDVYFKNGIDFVVDELAQVQTDNTLSIAFITDTHYATASKNGNNLKSRSTLHMQNVAYLTNKAKIDLVVHGGDLVDGDEQKNLMLTDFEDAAESLYSASASPVVYLNGNHDDNSWYAHDNDGNLMRSVLQPAERYAILSKYMDPAFILNPTEKERLYGYKDFTAQKIRVICLNSFDNPYITLADGTNKYPSQWSSAFRNAQLNWLANTALKLPNDWGVLIFTHAPLQGTFNSDAQINSDIMYGILSAFVNGTTYIGSGSTEDYTCSVSADFTSQGKGQLVAVISGHVHYDSSMTKNGMLLIQTLDSLARNDYAGKMPDRPIISLEEDAWDVFTIDRANRKIYATRFGAGSSRVFSY</sequence>
<evidence type="ECO:0000313" key="4">
    <source>
        <dbReference type="Proteomes" id="UP000075288"/>
    </source>
</evidence>
<dbReference type="InterPro" id="IPR029052">
    <property type="entry name" value="Metallo-depent_PP-like"/>
</dbReference>
<dbReference type="Pfam" id="PF06605">
    <property type="entry name" value="Prophage_tail"/>
    <property type="match status" value="1"/>
</dbReference>
<feature type="domain" description="Calcineurin-like phosphoesterase" evidence="1">
    <location>
        <begin position="496"/>
        <end position="759"/>
    </location>
</feature>
<dbReference type="AlphaFoldDB" id="A0A150K5S8"/>
<accession>A0A150K5S8</accession>
<dbReference type="SUPFAM" id="SSF56300">
    <property type="entry name" value="Metallo-dependent phosphatases"/>
    <property type="match status" value="1"/>
</dbReference>
<comment type="caution">
    <text evidence="3">The sequence shown here is derived from an EMBL/GenBank/DDBJ whole genome shotgun (WGS) entry which is preliminary data.</text>
</comment>
<name>A0A150K5S8_HEYCO</name>
<dbReference type="NCBIfam" id="TIGR01665">
    <property type="entry name" value="put_anti_recept"/>
    <property type="match status" value="1"/>
</dbReference>
<dbReference type="GO" id="GO:0016787">
    <property type="term" value="F:hydrolase activity"/>
    <property type="evidence" value="ECO:0007669"/>
    <property type="project" value="InterPro"/>
</dbReference>
<dbReference type="PANTHER" id="PTHR43143">
    <property type="entry name" value="METALLOPHOSPHOESTERASE, CALCINEURIN SUPERFAMILY"/>
    <property type="match status" value="1"/>
</dbReference>
<evidence type="ECO:0000313" key="3">
    <source>
        <dbReference type="EMBL" id="KYC64681.1"/>
    </source>
</evidence>
<dbReference type="InterPro" id="IPR051918">
    <property type="entry name" value="STPP_CPPED1"/>
</dbReference>
<protein>
    <recommendedName>
        <fullName evidence="5">Calcineurin-like phosphoesterase domain-containing protein</fullName>
    </recommendedName>
</protein>
<evidence type="ECO:0008006" key="5">
    <source>
        <dbReference type="Google" id="ProtNLM"/>
    </source>
</evidence>
<reference evidence="3 4" key="1">
    <citation type="submission" date="2016-01" db="EMBL/GenBank/DDBJ databases">
        <title>Genome Sequences of Twelve Sporeforming Bacillus Species Isolated from Foods.</title>
        <authorList>
            <person name="Berendsen E.M."/>
            <person name="Wells-Bennik M.H."/>
            <person name="Krawcyk A.O."/>
            <person name="De Jong A."/>
            <person name="Holsappel S."/>
            <person name="Eijlander R.T."/>
            <person name="Kuipers O.P."/>
        </authorList>
    </citation>
    <scope>NUCLEOTIDE SEQUENCE [LARGE SCALE GENOMIC DNA]</scope>
    <source>
        <strain evidence="3 4">B4098</strain>
    </source>
</reference>
<dbReference type="EMBL" id="LQYG01000024">
    <property type="protein sequence ID" value="KYC64681.1"/>
    <property type="molecule type" value="Genomic_DNA"/>
</dbReference>
<feature type="domain" description="Tail spike" evidence="2">
    <location>
        <begin position="108"/>
        <end position="351"/>
    </location>
</feature>